<organism evidence="2 3">
    <name type="scientific">Mucilaginibacter litoreus</name>
    <dbReference type="NCBI Taxonomy" id="1048221"/>
    <lineage>
        <taxon>Bacteria</taxon>
        <taxon>Pseudomonadati</taxon>
        <taxon>Bacteroidota</taxon>
        <taxon>Sphingobacteriia</taxon>
        <taxon>Sphingobacteriales</taxon>
        <taxon>Sphingobacteriaceae</taxon>
        <taxon>Mucilaginibacter</taxon>
    </lineage>
</organism>
<gene>
    <name evidence="2" type="ORF">ACFQZX_13655</name>
</gene>
<feature type="transmembrane region" description="Helical" evidence="1">
    <location>
        <begin position="24"/>
        <end position="43"/>
    </location>
</feature>
<evidence type="ECO:0000313" key="3">
    <source>
        <dbReference type="Proteomes" id="UP001597010"/>
    </source>
</evidence>
<keyword evidence="1" id="KW-0472">Membrane</keyword>
<keyword evidence="1" id="KW-1133">Transmembrane helix</keyword>
<protein>
    <recommendedName>
        <fullName evidence="4">Succinate dehydrogenase / fumarate reductase membrane anchor subunit</fullName>
    </recommendedName>
</protein>
<keyword evidence="1" id="KW-0812">Transmembrane</keyword>
<evidence type="ECO:0000256" key="1">
    <source>
        <dbReference type="SAM" id="Phobius"/>
    </source>
</evidence>
<dbReference type="RefSeq" id="WP_377116239.1">
    <property type="nucleotide sequence ID" value="NZ_JBHTHZ010000013.1"/>
</dbReference>
<name>A0ABW3AUW8_9SPHI</name>
<feature type="transmembrane region" description="Helical" evidence="1">
    <location>
        <begin position="55"/>
        <end position="79"/>
    </location>
</feature>
<keyword evidence="3" id="KW-1185">Reference proteome</keyword>
<evidence type="ECO:0008006" key="4">
    <source>
        <dbReference type="Google" id="ProtNLM"/>
    </source>
</evidence>
<dbReference type="Proteomes" id="UP001597010">
    <property type="component" value="Unassembled WGS sequence"/>
</dbReference>
<evidence type="ECO:0000313" key="2">
    <source>
        <dbReference type="EMBL" id="MFD0794667.1"/>
    </source>
</evidence>
<sequence length="122" mass="14394">MNNKNYKYARLWWWDKRFDYNKGLFRAGFIAFMLYNILGPIIIEPHEEFDETGVLVIVHGIAYLLIVCIANVFYTLGYLTDICFNKNNSSLFRQNLFAVGYWFSVSLPIVLVLLIMCQFLFL</sequence>
<proteinExistence type="predicted"/>
<accession>A0ABW3AUW8</accession>
<reference evidence="3" key="1">
    <citation type="journal article" date="2019" name="Int. J. Syst. Evol. Microbiol.">
        <title>The Global Catalogue of Microorganisms (GCM) 10K type strain sequencing project: providing services to taxonomists for standard genome sequencing and annotation.</title>
        <authorList>
            <consortium name="The Broad Institute Genomics Platform"/>
            <consortium name="The Broad Institute Genome Sequencing Center for Infectious Disease"/>
            <person name="Wu L."/>
            <person name="Ma J."/>
        </authorList>
    </citation>
    <scope>NUCLEOTIDE SEQUENCE [LARGE SCALE GENOMIC DNA]</scope>
    <source>
        <strain evidence="3">CCUG 61484</strain>
    </source>
</reference>
<feature type="transmembrane region" description="Helical" evidence="1">
    <location>
        <begin position="99"/>
        <end position="121"/>
    </location>
</feature>
<comment type="caution">
    <text evidence="2">The sequence shown here is derived from an EMBL/GenBank/DDBJ whole genome shotgun (WGS) entry which is preliminary data.</text>
</comment>
<dbReference type="EMBL" id="JBHTHZ010000013">
    <property type="protein sequence ID" value="MFD0794667.1"/>
    <property type="molecule type" value="Genomic_DNA"/>
</dbReference>